<evidence type="ECO:0000313" key="3">
    <source>
        <dbReference type="Proteomes" id="UP000236649"/>
    </source>
</evidence>
<dbReference type="EMBL" id="CP026105">
    <property type="protein sequence ID" value="AUT69243.1"/>
    <property type="molecule type" value="Genomic_DNA"/>
</dbReference>
<dbReference type="Proteomes" id="UP000236649">
    <property type="component" value="Chromosome 1"/>
</dbReference>
<evidence type="ECO:0000313" key="2">
    <source>
        <dbReference type="EMBL" id="AUT69243.1"/>
    </source>
</evidence>
<keyword evidence="1" id="KW-1133">Transmembrane helix</keyword>
<organism evidence="2 3">
    <name type="scientific">Paraburkholderia hospita</name>
    <dbReference type="NCBI Taxonomy" id="169430"/>
    <lineage>
        <taxon>Bacteria</taxon>
        <taxon>Pseudomonadati</taxon>
        <taxon>Pseudomonadota</taxon>
        <taxon>Betaproteobacteria</taxon>
        <taxon>Burkholderiales</taxon>
        <taxon>Burkholderiaceae</taxon>
        <taxon>Paraburkholderia</taxon>
    </lineage>
</organism>
<reference evidence="2 3" key="1">
    <citation type="submission" date="2018-01" db="EMBL/GenBank/DDBJ databases">
        <title>Species boundaries and ecological features among Paraburkholderia terrae DSMZ17804T, P. hospita DSMZ17164T and P. caribensis DSMZ13236T.</title>
        <authorList>
            <person name="Pratama A.A."/>
        </authorList>
    </citation>
    <scope>NUCLEOTIDE SEQUENCE [LARGE SCALE GENOMIC DNA]</scope>
    <source>
        <strain evidence="2 3">DSM 17164</strain>
    </source>
</reference>
<accession>A0AAN1J9K8</accession>
<proteinExistence type="predicted"/>
<evidence type="ECO:0000256" key="1">
    <source>
        <dbReference type="SAM" id="Phobius"/>
    </source>
</evidence>
<sequence length="81" mass="9231">MHEEAVMGRQQAYAGPDFKTRFDREFRANLYARSDSERGERAMDISILAFGAAVVMCGLGALMEHNANKVKRQRRLPRSSR</sequence>
<keyword evidence="1" id="KW-0472">Membrane</keyword>
<dbReference type="KEGG" id="phs:C2L64_13795"/>
<gene>
    <name evidence="2" type="ORF">C2L64_13795</name>
</gene>
<protein>
    <submittedName>
        <fullName evidence="2">Uncharacterized protein</fullName>
    </submittedName>
</protein>
<name>A0AAN1J9K8_9BURK</name>
<feature type="transmembrane region" description="Helical" evidence="1">
    <location>
        <begin position="45"/>
        <end position="63"/>
    </location>
</feature>
<keyword evidence="1" id="KW-0812">Transmembrane</keyword>
<dbReference type="AlphaFoldDB" id="A0AAN1J9K8"/>